<accession>A0A0S8GKE8</accession>
<dbReference type="PROSITE" id="PS50112">
    <property type="entry name" value="PAS"/>
    <property type="match status" value="3"/>
</dbReference>
<feature type="domain" description="PAS" evidence="7">
    <location>
        <begin position="450"/>
        <end position="516"/>
    </location>
</feature>
<comment type="caution">
    <text evidence="9">The sequence shown here is derived from an EMBL/GenBank/DDBJ whole genome shotgun (WGS) entry which is preliminary data.</text>
</comment>
<evidence type="ECO:0000313" key="9">
    <source>
        <dbReference type="EMBL" id="KPK72285.1"/>
    </source>
</evidence>
<dbReference type="SMART" id="SM00086">
    <property type="entry name" value="PAC"/>
    <property type="match status" value="3"/>
</dbReference>
<evidence type="ECO:0000259" key="8">
    <source>
        <dbReference type="PROSITE" id="PS50113"/>
    </source>
</evidence>
<evidence type="ECO:0000256" key="5">
    <source>
        <dbReference type="ARBA" id="ARBA00022777"/>
    </source>
</evidence>
<keyword evidence="5" id="KW-0418">Kinase</keyword>
<dbReference type="InterPro" id="IPR013767">
    <property type="entry name" value="PAS_fold"/>
</dbReference>
<dbReference type="EC" id="2.7.13.3" evidence="2"/>
<feature type="domain" description="PAS" evidence="7">
    <location>
        <begin position="315"/>
        <end position="363"/>
    </location>
</feature>
<keyword evidence="3" id="KW-0597">Phosphoprotein</keyword>
<dbReference type="GO" id="GO:0004673">
    <property type="term" value="F:protein histidine kinase activity"/>
    <property type="evidence" value="ECO:0007669"/>
    <property type="project" value="UniProtKB-EC"/>
</dbReference>
<sequence>MARRKIERKNKITKIPGREKRKATKTSKKRKKRIVGIHKRGGKSKALHKKSKIPSAPKETRRGFSLDQRLHHLLTETSVVIYASKPSEDYGAIFVSDNVKKITGYTYKSFVRKSNFWLDHVHPDDRERVLKEIPRLFKNGYYEYEYRFKHKNGNYIWVHDEMKLVYDDKGNPLEIVGYWTDVTKRRQMEEDIRRRAERIVNFMESATEGFVLMDSDFNVVEVNQYILDKFDVKIEDVRGVNVLDISTDLWESGRYEKYMEVLKTGKPCVFEDVIAPAKFGDKHLNLIAFRVGSDIGLIVQDITDQKRMEQRLKDSEERLRTLYDTINAGIIFEDVDGVVIRANRIATDILDLDEDELIGNNLIDTIGEVVDAQGIGFGEGEHPLMKTQATGEPVHNVILGLLPNDPIRKRWILINTEPIVDAVTGKLDEILVTFVDFTEQKQIEEALIESEERYRHMFEQCPIGVGISTLDGQVITANRAMQEITGYSLDEFRQINIADTYENVEDRRRLLQALNQYGRVTDYRVRLKRKDGKSYDAILNISRINLGGKDYLHTMCQPAASRKSK</sequence>
<dbReference type="SMART" id="SM00091">
    <property type="entry name" value="PAS"/>
    <property type="match status" value="4"/>
</dbReference>
<dbReference type="Pfam" id="PF00989">
    <property type="entry name" value="PAS"/>
    <property type="match status" value="2"/>
</dbReference>
<dbReference type="GO" id="GO:0006355">
    <property type="term" value="P:regulation of DNA-templated transcription"/>
    <property type="evidence" value="ECO:0007669"/>
    <property type="project" value="InterPro"/>
</dbReference>
<feature type="compositionally biased region" description="Basic residues" evidence="6">
    <location>
        <begin position="1"/>
        <end position="12"/>
    </location>
</feature>
<dbReference type="AlphaFoldDB" id="A0A0S8GKE8"/>
<protein>
    <recommendedName>
        <fullName evidence="2">histidine kinase</fullName>
        <ecNumber evidence="2">2.7.13.3</ecNumber>
    </recommendedName>
</protein>
<dbReference type="CDD" id="cd00130">
    <property type="entry name" value="PAS"/>
    <property type="match status" value="2"/>
</dbReference>
<evidence type="ECO:0000313" key="10">
    <source>
        <dbReference type="Proteomes" id="UP000051096"/>
    </source>
</evidence>
<evidence type="ECO:0000256" key="4">
    <source>
        <dbReference type="ARBA" id="ARBA00022679"/>
    </source>
</evidence>
<feature type="domain" description="PAS" evidence="7">
    <location>
        <begin position="66"/>
        <end position="140"/>
    </location>
</feature>
<dbReference type="Pfam" id="PF08447">
    <property type="entry name" value="PAS_3"/>
    <property type="match status" value="1"/>
</dbReference>
<dbReference type="PANTHER" id="PTHR43304">
    <property type="entry name" value="PHYTOCHROME-LIKE PROTEIN CPH1"/>
    <property type="match status" value="1"/>
</dbReference>
<organism evidence="9 10">
    <name type="scientific">candidate division WOR_3 bacterium SM23_60</name>
    <dbReference type="NCBI Taxonomy" id="1703780"/>
    <lineage>
        <taxon>Bacteria</taxon>
        <taxon>Bacteria division WOR-3</taxon>
    </lineage>
</organism>
<gene>
    <name evidence="9" type="ORF">AMJ87_05240</name>
</gene>
<comment type="catalytic activity">
    <reaction evidence="1">
        <text>ATP + protein L-histidine = ADP + protein N-phospho-L-histidine.</text>
        <dbReference type="EC" id="2.7.13.3"/>
    </reaction>
</comment>
<dbReference type="InterPro" id="IPR000700">
    <property type="entry name" value="PAS-assoc_C"/>
</dbReference>
<name>A0A0S8GKE8_UNCW3</name>
<dbReference type="PROSITE" id="PS50113">
    <property type="entry name" value="PAC"/>
    <property type="match status" value="1"/>
</dbReference>
<feature type="region of interest" description="Disordered" evidence="6">
    <location>
        <begin position="1"/>
        <end position="61"/>
    </location>
</feature>
<dbReference type="SUPFAM" id="SSF55785">
    <property type="entry name" value="PYP-like sensor domain (PAS domain)"/>
    <property type="match status" value="4"/>
</dbReference>
<feature type="compositionally biased region" description="Basic residues" evidence="6">
    <location>
        <begin position="19"/>
        <end position="52"/>
    </location>
</feature>
<dbReference type="PANTHER" id="PTHR43304:SF1">
    <property type="entry name" value="PAC DOMAIN-CONTAINING PROTEIN"/>
    <property type="match status" value="1"/>
</dbReference>
<feature type="domain" description="PAC" evidence="8">
    <location>
        <begin position="142"/>
        <end position="194"/>
    </location>
</feature>
<dbReference type="InterPro" id="IPR052162">
    <property type="entry name" value="Sensor_kinase/Photoreceptor"/>
</dbReference>
<proteinExistence type="predicted"/>
<dbReference type="Proteomes" id="UP000051096">
    <property type="component" value="Unassembled WGS sequence"/>
</dbReference>
<evidence type="ECO:0000256" key="3">
    <source>
        <dbReference type="ARBA" id="ARBA00022553"/>
    </source>
</evidence>
<evidence type="ECO:0000256" key="6">
    <source>
        <dbReference type="SAM" id="MobiDB-lite"/>
    </source>
</evidence>
<dbReference type="InterPro" id="IPR000014">
    <property type="entry name" value="PAS"/>
</dbReference>
<evidence type="ECO:0000256" key="2">
    <source>
        <dbReference type="ARBA" id="ARBA00012438"/>
    </source>
</evidence>
<dbReference type="Pfam" id="PF13426">
    <property type="entry name" value="PAS_9"/>
    <property type="match status" value="1"/>
</dbReference>
<evidence type="ECO:0000256" key="1">
    <source>
        <dbReference type="ARBA" id="ARBA00000085"/>
    </source>
</evidence>
<dbReference type="PATRIC" id="fig|1703780.3.peg.2379"/>
<reference evidence="9 10" key="1">
    <citation type="journal article" date="2015" name="Microbiome">
        <title>Genomic resolution of linkages in carbon, nitrogen, and sulfur cycling among widespread estuary sediment bacteria.</title>
        <authorList>
            <person name="Baker B.J."/>
            <person name="Lazar C.S."/>
            <person name="Teske A.P."/>
            <person name="Dick G.J."/>
        </authorList>
    </citation>
    <scope>NUCLEOTIDE SEQUENCE [LARGE SCALE GENOMIC DNA]</scope>
    <source>
        <strain evidence="9">SM23_60</strain>
    </source>
</reference>
<dbReference type="EMBL" id="LJUO01000036">
    <property type="protein sequence ID" value="KPK72285.1"/>
    <property type="molecule type" value="Genomic_DNA"/>
</dbReference>
<dbReference type="InterPro" id="IPR035965">
    <property type="entry name" value="PAS-like_dom_sf"/>
</dbReference>
<evidence type="ECO:0000259" key="7">
    <source>
        <dbReference type="PROSITE" id="PS50112"/>
    </source>
</evidence>
<dbReference type="Gene3D" id="3.30.450.20">
    <property type="entry name" value="PAS domain"/>
    <property type="match status" value="4"/>
</dbReference>
<dbReference type="InterPro" id="IPR001610">
    <property type="entry name" value="PAC"/>
</dbReference>
<keyword evidence="4" id="KW-0808">Transferase</keyword>
<dbReference type="InterPro" id="IPR013655">
    <property type="entry name" value="PAS_fold_3"/>
</dbReference>
<dbReference type="NCBIfam" id="TIGR00229">
    <property type="entry name" value="sensory_box"/>
    <property type="match status" value="3"/>
</dbReference>